<keyword evidence="1" id="KW-0863">Zinc-finger</keyword>
<reference evidence="3 4" key="2">
    <citation type="submission" date="2018-11" db="EMBL/GenBank/DDBJ databases">
        <authorList>
            <consortium name="Pathogen Informatics"/>
        </authorList>
    </citation>
    <scope>NUCLEOTIDE SEQUENCE [LARGE SCALE GENOMIC DNA]</scope>
    <source>
        <strain evidence="3 4">Egypt</strain>
    </source>
</reference>
<dbReference type="Proteomes" id="UP000272942">
    <property type="component" value="Unassembled WGS sequence"/>
</dbReference>
<gene>
    <name evidence="3" type="ORF">ECPE_LOCUS12566</name>
</gene>
<dbReference type="AlphaFoldDB" id="A0A183B031"/>
<sequence>MEHVITHAVVDKPSIGHFRCQWDVTPSPVATAQCTSFEPCGTIVVGYTQRQRHLYRHTGLPYYVCDKCRVCFMEMPTFEEHFKWSISDQRGPNTSTDAGKTLPPLDGSTEQISNLNLLQCEHCGKRFVTKHGLSGHMRCCRIKRLRKGVVHETVKPVKNRKSHTHPGKRVAHSNSLVTEAGCELEQAPKRYICPVEGCTYETELYSAYRYHFKRYHSTVNPDGLWYACHLCSDYRTRKPTTMACHFRTVHRLAPPPGRRRFAYLEDPIDGVYRLVDKPPAPKPNVKRPILPAITAISTSSNAQGS</sequence>
<reference evidence="5" key="1">
    <citation type="submission" date="2016-06" db="UniProtKB">
        <authorList>
            <consortium name="WormBaseParasite"/>
        </authorList>
    </citation>
    <scope>IDENTIFICATION</scope>
</reference>
<evidence type="ECO:0000313" key="4">
    <source>
        <dbReference type="Proteomes" id="UP000272942"/>
    </source>
</evidence>
<keyword evidence="1" id="KW-0479">Metal-binding</keyword>
<protein>
    <submittedName>
        <fullName evidence="5">C2H2-type domain-containing protein</fullName>
    </submittedName>
</protein>
<evidence type="ECO:0000313" key="3">
    <source>
        <dbReference type="EMBL" id="VDP89838.1"/>
    </source>
</evidence>
<keyword evidence="4" id="KW-1185">Reference proteome</keyword>
<dbReference type="EMBL" id="UZAN01053129">
    <property type="protein sequence ID" value="VDP89838.1"/>
    <property type="molecule type" value="Genomic_DNA"/>
</dbReference>
<dbReference type="OrthoDB" id="338231at2759"/>
<name>A0A183B031_9TREM</name>
<proteinExistence type="predicted"/>
<dbReference type="SMART" id="SM00355">
    <property type="entry name" value="ZnF_C2H2"/>
    <property type="match status" value="4"/>
</dbReference>
<evidence type="ECO:0000313" key="5">
    <source>
        <dbReference type="WBParaSite" id="ECPE_0001260201-mRNA-1"/>
    </source>
</evidence>
<dbReference type="WBParaSite" id="ECPE_0001260201-mRNA-1">
    <property type="protein sequence ID" value="ECPE_0001260201-mRNA-1"/>
    <property type="gene ID" value="ECPE_0001260201"/>
</dbReference>
<dbReference type="PROSITE" id="PS50157">
    <property type="entry name" value="ZINC_FINGER_C2H2_2"/>
    <property type="match status" value="1"/>
</dbReference>
<organism evidence="5">
    <name type="scientific">Echinostoma caproni</name>
    <dbReference type="NCBI Taxonomy" id="27848"/>
    <lineage>
        <taxon>Eukaryota</taxon>
        <taxon>Metazoa</taxon>
        <taxon>Spiralia</taxon>
        <taxon>Lophotrochozoa</taxon>
        <taxon>Platyhelminthes</taxon>
        <taxon>Trematoda</taxon>
        <taxon>Digenea</taxon>
        <taxon>Plagiorchiida</taxon>
        <taxon>Echinostomata</taxon>
        <taxon>Echinostomatoidea</taxon>
        <taxon>Echinostomatidae</taxon>
        <taxon>Echinostoma</taxon>
    </lineage>
</organism>
<keyword evidence="1" id="KW-0862">Zinc</keyword>
<evidence type="ECO:0000259" key="2">
    <source>
        <dbReference type="PROSITE" id="PS50157"/>
    </source>
</evidence>
<feature type="domain" description="C2H2-type" evidence="2">
    <location>
        <begin position="118"/>
        <end position="156"/>
    </location>
</feature>
<accession>A0A183B031</accession>
<dbReference type="GO" id="GO:0008270">
    <property type="term" value="F:zinc ion binding"/>
    <property type="evidence" value="ECO:0007669"/>
    <property type="project" value="UniProtKB-KW"/>
</dbReference>
<evidence type="ECO:0000256" key="1">
    <source>
        <dbReference type="PROSITE-ProRule" id="PRU00042"/>
    </source>
</evidence>
<dbReference type="InterPro" id="IPR013087">
    <property type="entry name" value="Znf_C2H2_type"/>
</dbReference>